<feature type="region of interest" description="Disordered" evidence="1">
    <location>
        <begin position="463"/>
        <end position="484"/>
    </location>
</feature>
<dbReference type="KEGG" id="ddi:DDB_G0285913"/>
<protein>
    <recommendedName>
        <fullName evidence="4">Ankyrin repeat-containing protein</fullName>
    </recommendedName>
</protein>
<dbReference type="PANTHER" id="PTHR32142:SF55">
    <property type="entry name" value="ANKYRIN REPEAT-CONTAINING PROTEIN-RELATED"/>
    <property type="match status" value="1"/>
</dbReference>
<evidence type="ECO:0000313" key="3">
    <source>
        <dbReference type="Proteomes" id="UP000002195"/>
    </source>
</evidence>
<accession>Q54MJ0</accession>
<dbReference type="Proteomes" id="UP000002195">
    <property type="component" value="Unassembled WGS sequence"/>
</dbReference>
<reference evidence="2 3" key="1">
    <citation type="journal article" date="2005" name="Nature">
        <title>The genome of the social amoeba Dictyostelium discoideum.</title>
        <authorList>
            <consortium name="The Dictyostelium discoideum Sequencing Consortium"/>
            <person name="Eichinger L."/>
            <person name="Pachebat J.A."/>
            <person name="Glockner G."/>
            <person name="Rajandream M.A."/>
            <person name="Sucgang R."/>
            <person name="Berriman M."/>
            <person name="Song J."/>
            <person name="Olsen R."/>
            <person name="Szafranski K."/>
            <person name="Xu Q."/>
            <person name="Tunggal B."/>
            <person name="Kummerfeld S."/>
            <person name="Madera M."/>
            <person name="Konfortov B.A."/>
            <person name="Rivero F."/>
            <person name="Bankier A.T."/>
            <person name="Lehmann R."/>
            <person name="Hamlin N."/>
            <person name="Davies R."/>
            <person name="Gaudet P."/>
            <person name="Fey P."/>
            <person name="Pilcher K."/>
            <person name="Chen G."/>
            <person name="Saunders D."/>
            <person name="Sodergren E."/>
            <person name="Davis P."/>
            <person name="Kerhornou A."/>
            <person name="Nie X."/>
            <person name="Hall N."/>
            <person name="Anjard C."/>
            <person name="Hemphill L."/>
            <person name="Bason N."/>
            <person name="Farbrother P."/>
            <person name="Desany B."/>
            <person name="Just E."/>
            <person name="Morio T."/>
            <person name="Rost R."/>
            <person name="Churcher C."/>
            <person name="Cooper J."/>
            <person name="Haydock S."/>
            <person name="van Driessche N."/>
            <person name="Cronin A."/>
            <person name="Goodhead I."/>
            <person name="Muzny D."/>
            <person name="Mourier T."/>
            <person name="Pain A."/>
            <person name="Lu M."/>
            <person name="Harper D."/>
            <person name="Lindsay R."/>
            <person name="Hauser H."/>
            <person name="James K."/>
            <person name="Quiles M."/>
            <person name="Madan Babu M."/>
            <person name="Saito T."/>
            <person name="Buchrieser C."/>
            <person name="Wardroper A."/>
            <person name="Felder M."/>
            <person name="Thangavelu M."/>
            <person name="Johnson D."/>
            <person name="Knights A."/>
            <person name="Loulseged H."/>
            <person name="Mungall K."/>
            <person name="Oliver K."/>
            <person name="Price C."/>
            <person name="Quail M.A."/>
            <person name="Urushihara H."/>
            <person name="Hernandez J."/>
            <person name="Rabbinowitsch E."/>
            <person name="Steffen D."/>
            <person name="Sanders M."/>
            <person name="Ma J."/>
            <person name="Kohara Y."/>
            <person name="Sharp S."/>
            <person name="Simmonds M."/>
            <person name="Spiegler S."/>
            <person name="Tivey A."/>
            <person name="Sugano S."/>
            <person name="White B."/>
            <person name="Walker D."/>
            <person name="Woodward J."/>
            <person name="Winckler T."/>
            <person name="Tanaka Y."/>
            <person name="Shaulsky G."/>
            <person name="Schleicher M."/>
            <person name="Weinstock G."/>
            <person name="Rosenthal A."/>
            <person name="Cox E.C."/>
            <person name="Chisholm R.L."/>
            <person name="Gibbs R."/>
            <person name="Loomis W.F."/>
            <person name="Platzer M."/>
            <person name="Kay R.R."/>
            <person name="Williams J."/>
            <person name="Dear P.H."/>
            <person name="Noegel A.A."/>
            <person name="Barrell B."/>
            <person name="Kuspa A."/>
        </authorList>
    </citation>
    <scope>NUCLEOTIDE SEQUENCE [LARGE SCALE GENOMIC DNA]</scope>
    <source>
        <strain evidence="2 3">AX4</strain>
    </source>
</reference>
<sequence>MDNSKLFFTIYRNKFIRSIIWKFVKQIIENKKNLVEGDSKLTFSRKYKDIHQVVWIVNHNHLGLLKSKLENNEYLSFDSDSFNYSILLKVIDECTFDLLYNRYRDEFKNFSDSLIATSIRYGNTGALKVLLKDKELYELHNISNSALINKINNSKFKINGTTSDINEKIFKIKMIDLAIRSGKTETIDFLLQFLEEKQKQLDEIDSKKEIDPDRFPLSKSSVKQLVSETNNEIKSVYDYSNSSSSNGNGDIEPTKISIEKKSLIELHFTEKDLLSNCFKAPFNQIKTTIQYLFFQNNRLPFSIENISLEYYPTCLVKFLDAFNMTNFKQLTFFLENNLIKYDKNDFIELVNSFSFFSNDINPSIAFDYLQKFTYIYENYYCLENKYIENCEPLHHSLQFISSLVNSINDPLIIENLLKTTHTVKIDFLKKDQPLEINGSEPKTWCTYDMSTRASFIAKNHRNNNNINIKNNNNNNNDKDKTNNNVNNVENSINEENDGNNNNNTNDFNNQEFLIININNDDNYKIINFNNIKIENRVMNRIITIYMYSFFYPLIFLFQQAKIDITVNKFLILKNDLSILSEANSIINKFKKVEKVTLKYIAFKEIFISSLETANIEPLKEIAAISKTVKDESYIKEYASLFTLPTDFKMFKYLNGGGGGNSLDTLDFKKNYLNEFLSLTKNDSFLVKFQTSLLFCWLSHEDLEETSFQLLEFLKPKITSNNIANKTDPKTSIPYRAVSSGNHLLTEFCLLNSHYFTTQQLLFLAAINGKHHNIMSLLCKHQVTADEFSFSRAVELNDLTAIMILVENKTPFRAQDLYVSAQHIENPDIFRFLVMNVPIIDESTGEQTTKYLDLINFAAKNNKIIMDILKENSLAFESGVFGDVDSLENGYHNYNLVLENYNKLNTVQMFRQNKLDKIINFLLDYSTGGGGVDENIEYGKQVLLRHTKLLGEAIDFNQMDFLYQLLDIFYKSKVFKKNHTSDLTNEEFNNFVIHCAKSNHYHVLNYLFKNLQLKLFVNGFSSVFSQLSLNHNYLSKDIIQLLFDWSVWSGGCTMSTIYDDLLSMLIESVRLQKFSLFKFINENFLKFNSITMPKQIIKIVKQHQNPNVNFRNYLLFEKNENGETLIDISSFESYVVVENIKLNIPEPKVVTIIERLKYKLSRLDIFHIFTSKYLN</sequence>
<keyword evidence="3" id="KW-1185">Reference proteome</keyword>
<dbReference type="eggNOG" id="ENOG502RCEW">
    <property type="taxonomic scope" value="Eukaryota"/>
</dbReference>
<dbReference type="EMBL" id="AAFI02000082">
    <property type="protein sequence ID" value="EAL64491.1"/>
    <property type="molecule type" value="Genomic_DNA"/>
</dbReference>
<evidence type="ECO:0000313" key="2">
    <source>
        <dbReference type="EMBL" id="EAL64491.1"/>
    </source>
</evidence>
<evidence type="ECO:0000256" key="1">
    <source>
        <dbReference type="SAM" id="MobiDB-lite"/>
    </source>
</evidence>
<organism evidence="2 3">
    <name type="scientific">Dictyostelium discoideum</name>
    <name type="common">Social amoeba</name>
    <dbReference type="NCBI Taxonomy" id="44689"/>
    <lineage>
        <taxon>Eukaryota</taxon>
        <taxon>Amoebozoa</taxon>
        <taxon>Evosea</taxon>
        <taxon>Eumycetozoa</taxon>
        <taxon>Dictyostelia</taxon>
        <taxon>Dictyosteliales</taxon>
        <taxon>Dictyosteliaceae</taxon>
        <taxon>Dictyostelium</taxon>
    </lineage>
</organism>
<dbReference type="FunCoup" id="Q54MJ0">
    <property type="interactions" value="877"/>
</dbReference>
<gene>
    <name evidence="2" type="ORF">DDB_G0285913</name>
</gene>
<evidence type="ECO:0008006" key="4">
    <source>
        <dbReference type="Google" id="ProtNLM"/>
    </source>
</evidence>
<comment type="caution">
    <text evidence="2">The sequence shown here is derived from an EMBL/GenBank/DDBJ whole genome shotgun (WGS) entry which is preliminary data.</text>
</comment>
<dbReference type="VEuPathDB" id="AmoebaDB:DDB_G0285913"/>
<dbReference type="RefSeq" id="XP_638000.1">
    <property type="nucleotide sequence ID" value="XM_632908.1"/>
</dbReference>
<dbReference type="OMA" id="HIENPDI"/>
<dbReference type="HOGENOM" id="CLU_273795_0_0_1"/>
<feature type="compositionally biased region" description="Low complexity" evidence="1">
    <location>
        <begin position="463"/>
        <end position="475"/>
    </location>
</feature>
<dbReference type="InParanoid" id="Q54MJ0"/>
<proteinExistence type="predicted"/>
<dbReference type="AlphaFoldDB" id="Q54MJ0"/>
<dbReference type="dictyBase" id="DDB_G0285913"/>
<dbReference type="PANTHER" id="PTHR32142">
    <property type="entry name" value="B BOX-TYPE DOMAIN-CONTAINING PROTEIN-RELATED"/>
    <property type="match status" value="1"/>
</dbReference>
<dbReference type="GeneID" id="8625351"/>
<name>Q54MJ0_DICDI</name>
<dbReference type="PaxDb" id="44689-DDB0186745"/>